<accession>A0A813UDR4</accession>
<proteinExistence type="predicted"/>
<evidence type="ECO:0000313" key="2">
    <source>
        <dbReference type="EMBL" id="CAF0824973.1"/>
    </source>
</evidence>
<dbReference type="InterPro" id="IPR000477">
    <property type="entry name" value="RT_dom"/>
</dbReference>
<keyword evidence="3" id="KW-1185">Reference proteome</keyword>
<reference evidence="2" key="1">
    <citation type="submission" date="2021-02" db="EMBL/GenBank/DDBJ databases">
        <authorList>
            <person name="Nowell W R."/>
        </authorList>
    </citation>
    <scope>NUCLEOTIDE SEQUENCE</scope>
    <source>
        <strain evidence="2">Ploen Becks lab</strain>
    </source>
</reference>
<dbReference type="AlphaFoldDB" id="A0A813UDR4"/>
<feature type="domain" description="Reverse transcriptase" evidence="1">
    <location>
        <begin position="1"/>
        <end position="113"/>
    </location>
</feature>
<evidence type="ECO:0000313" key="3">
    <source>
        <dbReference type="Proteomes" id="UP000663879"/>
    </source>
</evidence>
<gene>
    <name evidence="2" type="ORF">OXX778_LOCUS7671</name>
</gene>
<comment type="caution">
    <text evidence="2">The sequence shown here is derived from an EMBL/GenBank/DDBJ whole genome shotgun (WGS) entry which is preliminary data.</text>
</comment>
<sequence>MLKVISGVPQGSVLGPILFVIFINDLPDKIKNVIKLFADDTKVISLIDNENDSSILQEDLNNLHEWSKQWFMDINEDKCVAMHFGSNNKNYEYSLNSHKLTESHQERDLGVIFSKYLKNSAHIAVATRKANYALSIIKRSFKCRDKLTIKKLTSLVRPHLEYAVQVWNP</sequence>
<dbReference type="PANTHER" id="PTHR33332">
    <property type="entry name" value="REVERSE TRANSCRIPTASE DOMAIN-CONTAINING PROTEIN"/>
    <property type="match status" value="1"/>
</dbReference>
<protein>
    <recommendedName>
        <fullName evidence="1">Reverse transcriptase domain-containing protein</fullName>
    </recommendedName>
</protein>
<name>A0A813UDR4_9BILA</name>
<organism evidence="2 3">
    <name type="scientific">Brachionus calyciflorus</name>
    <dbReference type="NCBI Taxonomy" id="104777"/>
    <lineage>
        <taxon>Eukaryota</taxon>
        <taxon>Metazoa</taxon>
        <taxon>Spiralia</taxon>
        <taxon>Gnathifera</taxon>
        <taxon>Rotifera</taxon>
        <taxon>Eurotatoria</taxon>
        <taxon>Monogononta</taxon>
        <taxon>Pseudotrocha</taxon>
        <taxon>Ploima</taxon>
        <taxon>Brachionidae</taxon>
        <taxon>Brachionus</taxon>
    </lineage>
</organism>
<evidence type="ECO:0000259" key="1">
    <source>
        <dbReference type="PROSITE" id="PS50878"/>
    </source>
</evidence>
<dbReference type="Proteomes" id="UP000663879">
    <property type="component" value="Unassembled WGS sequence"/>
</dbReference>
<dbReference type="EMBL" id="CAJNOC010000994">
    <property type="protein sequence ID" value="CAF0824973.1"/>
    <property type="molecule type" value="Genomic_DNA"/>
</dbReference>
<dbReference type="Pfam" id="PF00078">
    <property type="entry name" value="RVT_1"/>
    <property type="match status" value="1"/>
</dbReference>
<dbReference type="OrthoDB" id="10063886at2759"/>
<dbReference type="PROSITE" id="PS50878">
    <property type="entry name" value="RT_POL"/>
    <property type="match status" value="1"/>
</dbReference>